<dbReference type="EMBL" id="RFFG01000105">
    <property type="protein sequence ID" value="RMI37515.1"/>
    <property type="molecule type" value="Genomic_DNA"/>
</dbReference>
<sequence length="92" mass="9894">MLNKTAWPTTVVKARSMPAGGSPIPDPQDQVISQVFDEAVTSCTPVAPGRAQYFGQVTGVYSGDQPDDSCGWDRRWRNSGSGLLLCGRFSSE</sequence>
<evidence type="ECO:0000313" key="1">
    <source>
        <dbReference type="EMBL" id="RMI37515.1"/>
    </source>
</evidence>
<keyword evidence="2" id="KW-1185">Reference proteome</keyword>
<proteinExistence type="predicted"/>
<organism evidence="1 2">
    <name type="scientific">Actinomadura harenae</name>
    <dbReference type="NCBI Taxonomy" id="2483351"/>
    <lineage>
        <taxon>Bacteria</taxon>
        <taxon>Bacillati</taxon>
        <taxon>Actinomycetota</taxon>
        <taxon>Actinomycetes</taxon>
        <taxon>Streptosporangiales</taxon>
        <taxon>Thermomonosporaceae</taxon>
        <taxon>Actinomadura</taxon>
    </lineage>
</organism>
<dbReference type="Proteomes" id="UP000282674">
    <property type="component" value="Unassembled WGS sequence"/>
</dbReference>
<dbReference type="RefSeq" id="WP_122198892.1">
    <property type="nucleotide sequence ID" value="NZ_JBHSKC010000051.1"/>
</dbReference>
<protein>
    <submittedName>
        <fullName evidence="1">Uncharacterized protein</fullName>
    </submittedName>
</protein>
<gene>
    <name evidence="1" type="ORF">EBO15_35735</name>
</gene>
<dbReference type="AlphaFoldDB" id="A0A3M2LN49"/>
<evidence type="ECO:0000313" key="2">
    <source>
        <dbReference type="Proteomes" id="UP000282674"/>
    </source>
</evidence>
<reference evidence="1 2" key="1">
    <citation type="submission" date="2018-10" db="EMBL/GenBank/DDBJ databases">
        <title>Isolation from soil.</title>
        <authorList>
            <person name="Hu J."/>
        </authorList>
    </citation>
    <scope>NUCLEOTIDE SEQUENCE [LARGE SCALE GENOMIC DNA]</scope>
    <source>
        <strain evidence="1 2">NEAU-Ht49</strain>
    </source>
</reference>
<name>A0A3M2LN49_9ACTN</name>
<comment type="caution">
    <text evidence="1">The sequence shown here is derived from an EMBL/GenBank/DDBJ whole genome shotgun (WGS) entry which is preliminary data.</text>
</comment>
<accession>A0A3M2LN49</accession>